<comment type="caution">
    <text evidence="2">The sequence shown here is derived from an EMBL/GenBank/DDBJ whole genome shotgun (WGS) entry which is preliminary data.</text>
</comment>
<feature type="compositionally biased region" description="Basic and acidic residues" evidence="1">
    <location>
        <begin position="150"/>
        <end position="159"/>
    </location>
</feature>
<dbReference type="EMBL" id="CADEAL010004376">
    <property type="protein sequence ID" value="CAB1458187.1"/>
    <property type="molecule type" value="Genomic_DNA"/>
</dbReference>
<gene>
    <name evidence="2" type="ORF">PLEPLA_LOCUS46016</name>
</gene>
<evidence type="ECO:0000313" key="3">
    <source>
        <dbReference type="Proteomes" id="UP001153269"/>
    </source>
</evidence>
<evidence type="ECO:0000313" key="2">
    <source>
        <dbReference type="EMBL" id="CAB1458187.1"/>
    </source>
</evidence>
<feature type="compositionally biased region" description="Acidic residues" evidence="1">
    <location>
        <begin position="245"/>
        <end position="265"/>
    </location>
</feature>
<evidence type="ECO:0000256" key="1">
    <source>
        <dbReference type="SAM" id="MobiDB-lite"/>
    </source>
</evidence>
<reference evidence="2" key="1">
    <citation type="submission" date="2020-03" db="EMBL/GenBank/DDBJ databases">
        <authorList>
            <person name="Weist P."/>
        </authorList>
    </citation>
    <scope>NUCLEOTIDE SEQUENCE</scope>
</reference>
<feature type="region of interest" description="Disordered" evidence="1">
    <location>
        <begin position="244"/>
        <end position="295"/>
    </location>
</feature>
<protein>
    <submittedName>
        <fullName evidence="2">Uncharacterized protein</fullName>
    </submittedName>
</protein>
<keyword evidence="3" id="KW-1185">Reference proteome</keyword>
<feature type="compositionally biased region" description="Acidic residues" evidence="1">
    <location>
        <begin position="160"/>
        <end position="173"/>
    </location>
</feature>
<feature type="region of interest" description="Disordered" evidence="1">
    <location>
        <begin position="132"/>
        <end position="176"/>
    </location>
</feature>
<name>A0A9N7VZS9_PLEPL</name>
<sequence length="295" mass="33323">MKKEKREEARLNRLKRLQKSRITLGVAYPKWKSLLRDKCFKSHADVAFFLLDSYERDVAPLTPMSERPVQVPAPALCGLGASSWTYRGEHLNVKAEATGAQSLEPSDCDSIDYKHQLMNSPHEAEWGTLAAPSIQSSENGKEQETEDAACEGRDSRDELTENGDLEEDEDEEFSTSLSVGDGRYLVDLGSPSELIVDEACILQLFRSCRECSRQCKVTKYAKGLKIIVFQECRFCQSSFEWTNLPDEDEKHDDDDDDDDEDDDDDSKDHSNWPMNGNDTAHQQANTAPSPRRCCV</sequence>
<feature type="compositionally biased region" description="Polar residues" evidence="1">
    <location>
        <begin position="272"/>
        <end position="288"/>
    </location>
</feature>
<accession>A0A9N7VZS9</accession>
<organism evidence="2 3">
    <name type="scientific">Pleuronectes platessa</name>
    <name type="common">European plaice</name>
    <dbReference type="NCBI Taxonomy" id="8262"/>
    <lineage>
        <taxon>Eukaryota</taxon>
        <taxon>Metazoa</taxon>
        <taxon>Chordata</taxon>
        <taxon>Craniata</taxon>
        <taxon>Vertebrata</taxon>
        <taxon>Euteleostomi</taxon>
        <taxon>Actinopterygii</taxon>
        <taxon>Neopterygii</taxon>
        <taxon>Teleostei</taxon>
        <taxon>Neoteleostei</taxon>
        <taxon>Acanthomorphata</taxon>
        <taxon>Carangaria</taxon>
        <taxon>Pleuronectiformes</taxon>
        <taxon>Pleuronectoidei</taxon>
        <taxon>Pleuronectidae</taxon>
        <taxon>Pleuronectes</taxon>
    </lineage>
</organism>
<proteinExistence type="predicted"/>
<dbReference type="Proteomes" id="UP001153269">
    <property type="component" value="Unassembled WGS sequence"/>
</dbReference>
<dbReference type="AlphaFoldDB" id="A0A9N7VZS9"/>